<dbReference type="Pfam" id="PF18388">
    <property type="entry name" value="ATG29_N"/>
    <property type="match status" value="1"/>
</dbReference>
<dbReference type="PANTHER" id="PTHR40012">
    <property type="entry name" value="AUTOPHAGY-RELATED PROTEIN 29"/>
    <property type="match status" value="1"/>
</dbReference>
<feature type="compositionally biased region" description="Low complexity" evidence="8">
    <location>
        <begin position="91"/>
        <end position="106"/>
    </location>
</feature>
<comment type="caution">
    <text evidence="11">The sequence shown here is derived from an EMBL/GenBank/DDBJ whole genome shotgun (WGS) entry which is preliminary data.</text>
</comment>
<evidence type="ECO:0000256" key="6">
    <source>
        <dbReference type="ARBA" id="ARBA00023006"/>
    </source>
</evidence>
<dbReference type="Pfam" id="PF22749">
    <property type="entry name" value="Arb2"/>
    <property type="match status" value="1"/>
</dbReference>
<dbReference type="FunFam" id="1.10.10.2570:FF:000001">
    <property type="entry name" value="Autophagy-related protein 29"/>
    <property type="match status" value="1"/>
</dbReference>
<comment type="similarity">
    <text evidence="2">Belongs to the ATG29 family.</text>
</comment>
<protein>
    <recommendedName>
        <fullName evidence="3">Autophagy-related protein 29</fullName>
    </recommendedName>
</protein>
<keyword evidence="6" id="KW-0072">Autophagy</keyword>
<dbReference type="Proteomes" id="UP000782241">
    <property type="component" value="Unassembled WGS sequence"/>
</dbReference>
<dbReference type="InterPro" id="IPR053858">
    <property type="entry name" value="Arb2_dom"/>
</dbReference>
<feature type="compositionally biased region" description="Polar residues" evidence="8">
    <location>
        <begin position="260"/>
        <end position="274"/>
    </location>
</feature>
<feature type="compositionally biased region" description="Basic and acidic residues" evidence="8">
    <location>
        <begin position="335"/>
        <end position="356"/>
    </location>
</feature>
<evidence type="ECO:0000256" key="1">
    <source>
        <dbReference type="ARBA" id="ARBA00004329"/>
    </source>
</evidence>
<dbReference type="InterPro" id="IPR040666">
    <property type="entry name" value="Atg29_N"/>
</dbReference>
<dbReference type="InterPro" id="IPR039362">
    <property type="entry name" value="ATG29_sf"/>
</dbReference>
<dbReference type="EMBL" id="JAGPUO010000004">
    <property type="protein sequence ID" value="KAG5663306.1"/>
    <property type="molecule type" value="Genomic_DNA"/>
</dbReference>
<dbReference type="GO" id="GO:0000045">
    <property type="term" value="P:autophagosome assembly"/>
    <property type="evidence" value="ECO:0007669"/>
    <property type="project" value="InterPro"/>
</dbReference>
<comment type="function">
    <text evidence="7">Plays a role in autophagy. Functions at the preautophagosomal structure (PAS) in order to form normal autophagosomes under starvation conditions. Also plays a role in mitophagy and regulation of filamentous growth.</text>
</comment>
<evidence type="ECO:0000313" key="11">
    <source>
        <dbReference type="EMBL" id="KAG5663306.1"/>
    </source>
</evidence>
<dbReference type="PANTHER" id="PTHR40012:SF1">
    <property type="entry name" value="AUTOPHAGY-RELATED PROTEIN 29"/>
    <property type="match status" value="1"/>
</dbReference>
<evidence type="ECO:0000256" key="4">
    <source>
        <dbReference type="ARBA" id="ARBA00022448"/>
    </source>
</evidence>
<feature type="domain" description="Atg29 N-terminal" evidence="9">
    <location>
        <begin position="6"/>
        <end position="58"/>
    </location>
</feature>
<dbReference type="Gene3D" id="1.10.10.2570">
    <property type="match status" value="1"/>
</dbReference>
<sequence>MSEPTYTVFVRVPIPRGDFVDPPPVNWDAVKDEALWKFLSGAGKKQIDWDEIADRFEVPVDFLLQQVAYLTERHASQVRAQVRKATAAVRGSGPSPVPGGDSAGPGHQRTHSALSVRRDSPMPRNEAGSGAGTPLNTSMRPIVPRNTSTNTTVLRDMAGGSASPRPGMGIAARTGERRRLSSLPISSGLAKSPEQVAQPEPSPDERSPSPGPADSSPTSSEDESSPAQSRIIRRPPRSKQPEGGQYEDEDDDESEPAFQPYTSPSNQTSAQDLGSTLRGDGRSSGKRHHRTHGKPTIHQSNTSDSSASSAAMVQRPDKSDKQLEQRTPGPLSPRRTTELAGREPGSKGKGYSREGSDGTPSMGSSYSDLDGKLLPPLFSSCTCTNHRISDASVTQSALEEALASHMNRGAGSRFSIGQAFRSRYNPSSNQYFLNDQDEIRSIENPDCYFKYFANKNSRINERQRFHFNMALEDMIHDRLEKEGLQKFQLLPENEKHCPIFFNPNIVKTARIVIVIGEPSQDLGFLAGRIVNGPGGVAKGSMISVVQALAKQTAARDDREPLCVILANVGQRYWWPEENRPLTIEAAGDVPLPSMVHTGRRYVKELNEIPGSETPLAHVKTIFDKVLEANKSANIDIIAIGQSCEVVMQLFEEEQNWIQWGHRLGGMLLMGTVFPADGLTNVEFKDFLAKRTRAYLISDEPLDTPLAMPGGNPAFLIEPLGCPCFSGGEQQHAELILIKALEPALAYLQEIALTQDFVNPDMAVAERLPTDITDDQWNELPEETKPEVTALNPEVMKEQIKQLRRWDRFEKTGLAPESDSDEE</sequence>
<keyword evidence="12" id="KW-1185">Reference proteome</keyword>
<feature type="domain" description="Arb2" evidence="10">
    <location>
        <begin position="431"/>
        <end position="701"/>
    </location>
</feature>
<evidence type="ECO:0000256" key="5">
    <source>
        <dbReference type="ARBA" id="ARBA00022927"/>
    </source>
</evidence>
<gene>
    <name evidence="11" type="ORF">KAF25_001242</name>
</gene>
<accession>A0A9P7H675</accession>
<feature type="compositionally biased region" description="Basic and acidic residues" evidence="8">
    <location>
        <begin position="315"/>
        <end position="324"/>
    </location>
</feature>
<keyword evidence="5" id="KW-0653">Protein transport</keyword>
<feature type="compositionally biased region" description="Polar residues" evidence="8">
    <location>
        <begin position="134"/>
        <end position="153"/>
    </location>
</feature>
<feature type="region of interest" description="Disordered" evidence="8">
    <location>
        <begin position="82"/>
        <end position="368"/>
    </location>
</feature>
<feature type="compositionally biased region" description="Basic residues" evidence="8">
    <location>
        <begin position="284"/>
        <end position="295"/>
    </location>
</feature>
<reference evidence="11" key="1">
    <citation type="submission" date="2021-04" db="EMBL/GenBank/DDBJ databases">
        <title>Draft genome of Fusarium avenaceum strain F156N33, isolated from an atmospheric sample in Virginia.</title>
        <authorList>
            <person name="Yang S."/>
            <person name="Vinatzer B.A."/>
            <person name="Coleman J."/>
        </authorList>
    </citation>
    <scope>NUCLEOTIDE SEQUENCE</scope>
    <source>
        <strain evidence="11">F156N33</strain>
    </source>
</reference>
<organism evidence="11 12">
    <name type="scientific">Fusarium avenaceum</name>
    <dbReference type="NCBI Taxonomy" id="40199"/>
    <lineage>
        <taxon>Eukaryota</taxon>
        <taxon>Fungi</taxon>
        <taxon>Dikarya</taxon>
        <taxon>Ascomycota</taxon>
        <taxon>Pezizomycotina</taxon>
        <taxon>Sordariomycetes</taxon>
        <taxon>Hypocreomycetidae</taxon>
        <taxon>Hypocreales</taxon>
        <taxon>Nectriaceae</taxon>
        <taxon>Fusarium</taxon>
        <taxon>Fusarium tricinctum species complex</taxon>
    </lineage>
</organism>
<feature type="compositionally biased region" description="Polar residues" evidence="8">
    <location>
        <begin position="358"/>
        <end position="367"/>
    </location>
</feature>
<feature type="compositionally biased region" description="Acidic residues" evidence="8">
    <location>
        <begin position="245"/>
        <end position="255"/>
    </location>
</feature>
<dbReference type="InterPro" id="IPR039113">
    <property type="entry name" value="ATG29"/>
</dbReference>
<proteinExistence type="inferred from homology"/>
<evidence type="ECO:0000256" key="7">
    <source>
        <dbReference type="ARBA" id="ARBA00060351"/>
    </source>
</evidence>
<dbReference type="GO" id="GO:0015031">
    <property type="term" value="P:protein transport"/>
    <property type="evidence" value="ECO:0007669"/>
    <property type="project" value="UniProtKB-KW"/>
</dbReference>
<evidence type="ECO:0000256" key="2">
    <source>
        <dbReference type="ARBA" id="ARBA00010082"/>
    </source>
</evidence>
<name>A0A9P7H675_9HYPO</name>
<comment type="subcellular location">
    <subcellularLocation>
        <location evidence="1">Preautophagosomal structure</location>
    </subcellularLocation>
</comment>
<evidence type="ECO:0000313" key="12">
    <source>
        <dbReference type="Proteomes" id="UP000782241"/>
    </source>
</evidence>
<evidence type="ECO:0000256" key="8">
    <source>
        <dbReference type="SAM" id="MobiDB-lite"/>
    </source>
</evidence>
<keyword evidence="4" id="KW-0813">Transport</keyword>
<dbReference type="AlphaFoldDB" id="A0A9P7H675"/>
<evidence type="ECO:0000259" key="10">
    <source>
        <dbReference type="Pfam" id="PF22749"/>
    </source>
</evidence>
<evidence type="ECO:0000259" key="9">
    <source>
        <dbReference type="Pfam" id="PF18388"/>
    </source>
</evidence>
<dbReference type="GO" id="GO:0000407">
    <property type="term" value="C:phagophore assembly site"/>
    <property type="evidence" value="ECO:0007669"/>
    <property type="project" value="UniProtKB-SubCell"/>
</dbReference>
<evidence type="ECO:0000256" key="3">
    <source>
        <dbReference type="ARBA" id="ARBA00013784"/>
    </source>
</evidence>